<evidence type="ECO:0000313" key="2">
    <source>
        <dbReference type="EMBL" id="EEF90435.1"/>
    </source>
</evidence>
<accession>E2NC91</accession>
<dbReference type="Proteomes" id="UP000003711">
    <property type="component" value="Unassembled WGS sequence"/>
</dbReference>
<keyword evidence="1" id="KW-1133">Transmembrane helix</keyword>
<organism evidence="2 3">
    <name type="scientific">Bacteroides cellulosilyticus DSM 14838</name>
    <dbReference type="NCBI Taxonomy" id="537012"/>
    <lineage>
        <taxon>Bacteria</taxon>
        <taxon>Pseudomonadati</taxon>
        <taxon>Bacteroidota</taxon>
        <taxon>Bacteroidia</taxon>
        <taxon>Bacteroidales</taxon>
        <taxon>Bacteroidaceae</taxon>
        <taxon>Bacteroides</taxon>
    </lineage>
</organism>
<comment type="caution">
    <text evidence="2">The sequence shown here is derived from an EMBL/GenBank/DDBJ whole genome shotgun (WGS) entry which is preliminary data.</text>
</comment>
<reference evidence="2 3" key="2">
    <citation type="submission" date="2009-01" db="EMBL/GenBank/DDBJ databases">
        <title>Draft genome sequence of Bacteroides cellulosilyticus (DSM 14838).</title>
        <authorList>
            <person name="Sudarsanam P."/>
            <person name="Ley R."/>
            <person name="Guruge J."/>
            <person name="Turnbaugh P.J."/>
            <person name="Mahowald M."/>
            <person name="Liep D."/>
            <person name="Gordon J."/>
        </authorList>
    </citation>
    <scope>NUCLEOTIDE SEQUENCE [LARGE SCALE GENOMIC DNA]</scope>
    <source>
        <strain evidence="2 3">DSM 14838</strain>
    </source>
</reference>
<dbReference type="EMBL" id="ACCH01000150">
    <property type="protein sequence ID" value="EEF90435.1"/>
    <property type="molecule type" value="Genomic_DNA"/>
</dbReference>
<name>E2NC91_9BACE</name>
<reference evidence="2 3" key="1">
    <citation type="submission" date="2008-12" db="EMBL/GenBank/DDBJ databases">
        <authorList>
            <person name="Fulton L."/>
            <person name="Clifton S."/>
            <person name="Fulton B."/>
            <person name="Xu J."/>
            <person name="Minx P."/>
            <person name="Pepin K.H."/>
            <person name="Johnson M."/>
            <person name="Bhonagiri V."/>
            <person name="Nash W.E."/>
            <person name="Mardis E.R."/>
            <person name="Wilson R.K."/>
        </authorList>
    </citation>
    <scope>NUCLEOTIDE SEQUENCE [LARGE SCALE GENOMIC DNA]</scope>
    <source>
        <strain evidence="2 3">DSM 14838</strain>
    </source>
</reference>
<sequence length="51" mass="5991">MAEFIAHHFIPFIFRFEFLQPIATLLFAFPYTTTKSLSSNKCIFDAVKVYK</sequence>
<evidence type="ECO:0000313" key="3">
    <source>
        <dbReference type="Proteomes" id="UP000003711"/>
    </source>
</evidence>
<keyword evidence="1" id="KW-0812">Transmembrane</keyword>
<gene>
    <name evidence="2" type="ORF">BACCELL_01898</name>
</gene>
<dbReference type="HOGENOM" id="CLU_3095318_0_0_10"/>
<proteinExistence type="predicted"/>
<dbReference type="AlphaFoldDB" id="E2NC91"/>
<protein>
    <submittedName>
        <fullName evidence="2">Uncharacterized protein</fullName>
    </submittedName>
</protein>
<feature type="transmembrane region" description="Helical" evidence="1">
    <location>
        <begin position="12"/>
        <end position="31"/>
    </location>
</feature>
<keyword evidence="1" id="KW-0472">Membrane</keyword>
<evidence type="ECO:0000256" key="1">
    <source>
        <dbReference type="SAM" id="Phobius"/>
    </source>
</evidence>